<dbReference type="PANTHER" id="PTHR24113">
    <property type="entry name" value="RAN GTPASE-ACTIVATING PROTEIN 1"/>
    <property type="match status" value="1"/>
</dbReference>
<dbReference type="InterPro" id="IPR001611">
    <property type="entry name" value="Leu-rich_rpt"/>
</dbReference>
<evidence type="ECO:0000256" key="1">
    <source>
        <dbReference type="ARBA" id="ARBA00022468"/>
    </source>
</evidence>
<dbReference type="OrthoDB" id="262416at2759"/>
<gene>
    <name evidence="5" type="ORF">TraAM80_08331</name>
</gene>
<sequence length="353" mass="38675">MEIHLSYGDLATQPLESAVTDPALVRSLDLSGNNISAEILVEIVDKYINGMKSLGELDIKDNKIGSQGAKYLCNALMKHCRELKYLDLGENGILDQSLLDVAYLLQELRLETLFLLSNHLTPRGIPTLCDGICSSRYIRELSLALNVLGDRGASMIAEALMGHPSLRSLDISDNQIGDAGAVSVARYLILPSNSRLQSLNLSVNCFGDVGLVAIAEAVEKTQSTRLARLDLGGNYRVGPVGRRALIKCVSSMRHLQSLDLCSCQLTDEEAQELVVAVSSRNCGIKELEWFNNPGMELGTEKALHEALEAKKAALQVETERWRQLQILSSVLLGVSLLGVIAIALRQRRLRWVL</sequence>
<dbReference type="GeneID" id="40332264"/>
<dbReference type="SMART" id="SM00367">
    <property type="entry name" value="LRR_CC"/>
    <property type="match status" value="5"/>
</dbReference>
<keyword evidence="6" id="KW-1185">Reference proteome</keyword>
<dbReference type="InterPro" id="IPR006553">
    <property type="entry name" value="Leu-rich_rpt_Cys-con_subtyp"/>
</dbReference>
<feature type="transmembrane region" description="Helical" evidence="4">
    <location>
        <begin position="324"/>
        <end position="344"/>
    </location>
</feature>
<dbReference type="GO" id="GO:0048471">
    <property type="term" value="C:perinuclear region of cytoplasm"/>
    <property type="evidence" value="ECO:0007669"/>
    <property type="project" value="TreeGrafter"/>
</dbReference>
<dbReference type="PANTHER" id="PTHR24113:SF12">
    <property type="entry name" value="RAN GTPASE-ACTIVATING PROTEIN 1"/>
    <property type="match status" value="1"/>
</dbReference>
<dbReference type="GO" id="GO:0005096">
    <property type="term" value="F:GTPase activator activity"/>
    <property type="evidence" value="ECO:0007669"/>
    <property type="project" value="UniProtKB-KW"/>
</dbReference>
<dbReference type="GO" id="GO:0031267">
    <property type="term" value="F:small GTPase binding"/>
    <property type="evidence" value="ECO:0007669"/>
    <property type="project" value="TreeGrafter"/>
</dbReference>
<dbReference type="Gene3D" id="3.80.10.10">
    <property type="entry name" value="Ribonuclease Inhibitor"/>
    <property type="match status" value="3"/>
</dbReference>
<keyword evidence="4" id="KW-0472">Membrane</keyword>
<proteinExistence type="predicted"/>
<keyword evidence="4" id="KW-0812">Transmembrane</keyword>
<dbReference type="GO" id="GO:0006913">
    <property type="term" value="P:nucleocytoplasmic transport"/>
    <property type="evidence" value="ECO:0007669"/>
    <property type="project" value="TreeGrafter"/>
</dbReference>
<dbReference type="RefSeq" id="XP_029235039.1">
    <property type="nucleotide sequence ID" value="XM_029385083.1"/>
</dbReference>
<dbReference type="Proteomes" id="UP000283634">
    <property type="component" value="Unassembled WGS sequence"/>
</dbReference>
<dbReference type="GO" id="GO:0005829">
    <property type="term" value="C:cytosol"/>
    <property type="evidence" value="ECO:0007669"/>
    <property type="project" value="TreeGrafter"/>
</dbReference>
<evidence type="ECO:0000313" key="5">
    <source>
        <dbReference type="EMBL" id="RNE99164.1"/>
    </source>
</evidence>
<dbReference type="SMART" id="SM00368">
    <property type="entry name" value="LRR_RI"/>
    <property type="match status" value="7"/>
</dbReference>
<dbReference type="InterPro" id="IPR027038">
    <property type="entry name" value="RanGap"/>
</dbReference>
<dbReference type="SUPFAM" id="SSF52047">
    <property type="entry name" value="RNI-like"/>
    <property type="match status" value="1"/>
</dbReference>
<keyword evidence="2" id="KW-0433">Leucine-rich repeat</keyword>
<dbReference type="AlphaFoldDB" id="A0A3R7M4B1"/>
<evidence type="ECO:0000256" key="4">
    <source>
        <dbReference type="SAM" id="Phobius"/>
    </source>
</evidence>
<comment type="caution">
    <text evidence="5">The sequence shown here is derived from an EMBL/GenBank/DDBJ whole genome shotgun (WGS) entry which is preliminary data.</text>
</comment>
<reference evidence="5 6" key="1">
    <citation type="journal article" date="2018" name="BMC Genomics">
        <title>Genomic comparison of Trypanosoma conorhini and Trypanosoma rangeli to Trypanosoma cruzi strains of high and low virulence.</title>
        <authorList>
            <person name="Bradwell K.R."/>
            <person name="Koparde V.N."/>
            <person name="Matveyev A.V."/>
            <person name="Serrano M.G."/>
            <person name="Alves J.M."/>
            <person name="Parikh H."/>
            <person name="Huang B."/>
            <person name="Lee V."/>
            <person name="Espinosa-Alvarez O."/>
            <person name="Ortiz P.A."/>
            <person name="Costa-Martins A.G."/>
            <person name="Teixeira M.M."/>
            <person name="Buck G.A."/>
        </authorList>
    </citation>
    <scope>NUCLEOTIDE SEQUENCE [LARGE SCALE GENOMIC DNA]</scope>
    <source>
        <strain evidence="5 6">AM80</strain>
    </source>
</reference>
<evidence type="ECO:0000313" key="6">
    <source>
        <dbReference type="Proteomes" id="UP000283634"/>
    </source>
</evidence>
<accession>A0A3R7M4B1</accession>
<dbReference type="OMA" id="GIPTLCD"/>
<dbReference type="Pfam" id="PF13516">
    <property type="entry name" value="LRR_6"/>
    <property type="match status" value="6"/>
</dbReference>
<keyword evidence="4" id="KW-1133">Transmembrane helix</keyword>
<dbReference type="EMBL" id="MKGL01000405">
    <property type="protein sequence ID" value="RNE99164.1"/>
    <property type="molecule type" value="Genomic_DNA"/>
</dbReference>
<keyword evidence="1" id="KW-0343">GTPase activation</keyword>
<keyword evidence="3" id="KW-0677">Repeat</keyword>
<name>A0A3R7M4B1_TRYRA</name>
<evidence type="ECO:0000256" key="2">
    <source>
        <dbReference type="ARBA" id="ARBA00022614"/>
    </source>
</evidence>
<dbReference type="VEuPathDB" id="TriTrypDB:TRSC58_05702"/>
<evidence type="ECO:0000256" key="3">
    <source>
        <dbReference type="ARBA" id="ARBA00022737"/>
    </source>
</evidence>
<dbReference type="GO" id="GO:0005634">
    <property type="term" value="C:nucleus"/>
    <property type="evidence" value="ECO:0007669"/>
    <property type="project" value="TreeGrafter"/>
</dbReference>
<protein>
    <submittedName>
        <fullName evidence="5">Leucine-rich repeat protein</fullName>
    </submittedName>
</protein>
<dbReference type="InterPro" id="IPR032675">
    <property type="entry name" value="LRR_dom_sf"/>
</dbReference>
<organism evidence="5 6">
    <name type="scientific">Trypanosoma rangeli</name>
    <dbReference type="NCBI Taxonomy" id="5698"/>
    <lineage>
        <taxon>Eukaryota</taxon>
        <taxon>Discoba</taxon>
        <taxon>Euglenozoa</taxon>
        <taxon>Kinetoplastea</taxon>
        <taxon>Metakinetoplastina</taxon>
        <taxon>Trypanosomatida</taxon>
        <taxon>Trypanosomatidae</taxon>
        <taxon>Trypanosoma</taxon>
        <taxon>Herpetosoma</taxon>
    </lineage>
</organism>